<protein>
    <submittedName>
        <fullName evidence="1">Uncharacterized protein</fullName>
    </submittedName>
</protein>
<dbReference type="EMBL" id="CP061169">
    <property type="protein sequence ID" value="QPZ39530.1"/>
    <property type="molecule type" value="Genomic_DNA"/>
</dbReference>
<name>A0ABX6YLF3_9MICO</name>
<keyword evidence="2" id="KW-1185">Reference proteome</keyword>
<dbReference type="Proteomes" id="UP000662814">
    <property type="component" value="Chromosome"/>
</dbReference>
<sequence length="74" mass="7970">MSSSTAHDLDSLAQLIASEGQEVIITDNPTITDDGVTDGISRVATLSHVSLTGAEWEELARHLIQKHEIEGETK</sequence>
<evidence type="ECO:0000313" key="2">
    <source>
        <dbReference type="Proteomes" id="UP000662814"/>
    </source>
</evidence>
<proteinExistence type="predicted"/>
<gene>
    <name evidence="1" type="ORF">HCR76_05595</name>
</gene>
<accession>A0ABX6YLF3</accession>
<evidence type="ECO:0000313" key="1">
    <source>
        <dbReference type="EMBL" id="QPZ39530.1"/>
    </source>
</evidence>
<reference evidence="1 2" key="1">
    <citation type="submission" date="2020-12" db="EMBL/GenBank/DDBJ databases">
        <title>Microbacterium sp. HY060.</title>
        <authorList>
            <person name="Zhou J."/>
        </authorList>
    </citation>
    <scope>NUCLEOTIDE SEQUENCE [LARGE SCALE GENOMIC DNA]</scope>
    <source>
        <strain evidence="1 2">HY60</strain>
    </source>
</reference>
<dbReference type="RefSeq" id="WP_166988996.1">
    <property type="nucleotide sequence ID" value="NZ_CP061169.1"/>
</dbReference>
<organism evidence="1 2">
    <name type="scientific">Paramicrobacterium chengjingii</name>
    <dbReference type="NCBI Taxonomy" id="2769067"/>
    <lineage>
        <taxon>Bacteria</taxon>
        <taxon>Bacillati</taxon>
        <taxon>Actinomycetota</taxon>
        <taxon>Actinomycetes</taxon>
        <taxon>Micrococcales</taxon>
        <taxon>Microbacteriaceae</taxon>
        <taxon>Paramicrobacterium</taxon>
    </lineage>
</organism>